<gene>
    <name evidence="1" type="ORF">FHX81_2597</name>
</gene>
<comment type="caution">
    <text evidence="1">The sequence shown here is derived from an EMBL/GenBank/DDBJ whole genome shotgun (WGS) entry which is preliminary data.</text>
</comment>
<dbReference type="AlphaFoldDB" id="A0A543JBQ1"/>
<protein>
    <submittedName>
        <fullName evidence="1">Uncharacterized protein</fullName>
    </submittedName>
</protein>
<name>A0A543JBQ1_9PSEU</name>
<proteinExistence type="predicted"/>
<reference evidence="1 2" key="1">
    <citation type="submission" date="2019-06" db="EMBL/GenBank/DDBJ databases">
        <title>Sequencing the genomes of 1000 actinobacteria strains.</title>
        <authorList>
            <person name="Klenk H.-P."/>
        </authorList>
    </citation>
    <scope>NUCLEOTIDE SEQUENCE [LARGE SCALE GENOMIC DNA]</scope>
    <source>
        <strain evidence="1 2">DSM 45456</strain>
    </source>
</reference>
<dbReference type="EMBL" id="VFPP01000001">
    <property type="protein sequence ID" value="TQM80269.1"/>
    <property type="molecule type" value="Genomic_DNA"/>
</dbReference>
<dbReference type="Proteomes" id="UP000316628">
    <property type="component" value="Unassembled WGS sequence"/>
</dbReference>
<keyword evidence="2" id="KW-1185">Reference proteome</keyword>
<accession>A0A543JBQ1</accession>
<evidence type="ECO:0000313" key="1">
    <source>
        <dbReference type="EMBL" id="TQM80269.1"/>
    </source>
</evidence>
<sequence>MHEIHRDRAACALNRFYRFASATWRVPDGTDQTCCSPRAGRAEGHGTQLSQGGLPVHRCPSAPVVVVVGSPGRLVAGAVVVGAVVVGAGAFTAGRIVVVATGSTTLATWSGAAEVAVVAGDVVADADGGAEDGEAGTIDTTVVGATGVIAR</sequence>
<dbReference type="RefSeq" id="WP_141978144.1">
    <property type="nucleotide sequence ID" value="NZ_VFPP01000001.1"/>
</dbReference>
<evidence type="ECO:0000313" key="2">
    <source>
        <dbReference type="Proteomes" id="UP000316628"/>
    </source>
</evidence>
<organism evidence="1 2">
    <name type="scientific">Saccharothrix saharensis</name>
    <dbReference type="NCBI Taxonomy" id="571190"/>
    <lineage>
        <taxon>Bacteria</taxon>
        <taxon>Bacillati</taxon>
        <taxon>Actinomycetota</taxon>
        <taxon>Actinomycetes</taxon>
        <taxon>Pseudonocardiales</taxon>
        <taxon>Pseudonocardiaceae</taxon>
        <taxon>Saccharothrix</taxon>
    </lineage>
</organism>